<comment type="caution">
    <text evidence="2">The sequence shown here is derived from an EMBL/GenBank/DDBJ whole genome shotgun (WGS) entry which is preliminary data.</text>
</comment>
<feature type="region of interest" description="Disordered" evidence="1">
    <location>
        <begin position="157"/>
        <end position="180"/>
    </location>
</feature>
<evidence type="ECO:0000313" key="2">
    <source>
        <dbReference type="EMBL" id="KGQ12941.1"/>
    </source>
</evidence>
<evidence type="ECO:0000256" key="1">
    <source>
        <dbReference type="SAM" id="MobiDB-lite"/>
    </source>
</evidence>
<dbReference type="OrthoDB" id="4158815at2759"/>
<proteinExistence type="predicted"/>
<protein>
    <recommendedName>
        <fullName evidence="4">Ricin B lectin domain-containing protein</fullName>
    </recommendedName>
</protein>
<dbReference type="EMBL" id="ANFO01000070">
    <property type="protein sequence ID" value="KGQ12941.1"/>
    <property type="molecule type" value="Genomic_DNA"/>
</dbReference>
<name>A0A0A2VYE8_BEABA</name>
<organism evidence="2 3">
    <name type="scientific">Beauveria bassiana D1-5</name>
    <dbReference type="NCBI Taxonomy" id="1245745"/>
    <lineage>
        <taxon>Eukaryota</taxon>
        <taxon>Fungi</taxon>
        <taxon>Dikarya</taxon>
        <taxon>Ascomycota</taxon>
        <taxon>Pezizomycotina</taxon>
        <taxon>Sordariomycetes</taxon>
        <taxon>Hypocreomycetidae</taxon>
        <taxon>Hypocreales</taxon>
        <taxon>Cordycipitaceae</taxon>
        <taxon>Beauveria</taxon>
    </lineage>
</organism>
<sequence length="273" mass="28921">MGNKRKIKPVSGINSNAWYHVTEGRVDRAGRRFSNMLQVDSSSSGLIVSPNTTPPCYWQFQPFNDTSSEESSSAPRFFVLRNSRDGAAKQLSACHNETEPAPGQTGLCMAAADGADAAQVWQIDQWGSDMSKNGLRLINAANGTRFWLDVHKGNPPFMNGDTAKDDDDSDDDDDDDDGEKSQKWYMTSAQAVNAIEYSTIHTISPTGTGSIAAAAPTADPRAMAGGSSSSSSSSSGGGGSDVSLILYLARVTNSDIGFCANSTGDNKYVGVPI</sequence>
<feature type="compositionally biased region" description="Acidic residues" evidence="1">
    <location>
        <begin position="164"/>
        <end position="178"/>
    </location>
</feature>
<dbReference type="Proteomes" id="UP000030106">
    <property type="component" value="Unassembled WGS sequence"/>
</dbReference>
<feature type="region of interest" description="Disordered" evidence="1">
    <location>
        <begin position="219"/>
        <end position="239"/>
    </location>
</feature>
<reference evidence="2 3" key="1">
    <citation type="submission" date="2012-10" db="EMBL/GenBank/DDBJ databases">
        <title>Genome sequencing and analysis of entomopathogenic fungi Beauveria bassiana D1-5.</title>
        <authorList>
            <person name="Li Q."/>
            <person name="Wang L."/>
            <person name="Zhang Z."/>
            <person name="Wang Q."/>
            <person name="Ren J."/>
            <person name="Wang M."/>
            <person name="Xu W."/>
            <person name="Wang J."/>
            <person name="Lu Y."/>
            <person name="Du Q."/>
            <person name="Sun Z."/>
        </authorList>
    </citation>
    <scope>NUCLEOTIDE SEQUENCE [LARGE SCALE GENOMIC DNA]</scope>
    <source>
        <strain evidence="2 3">D1-5</strain>
    </source>
</reference>
<dbReference type="eggNOG" id="ENOG502SY1T">
    <property type="taxonomic scope" value="Eukaryota"/>
</dbReference>
<evidence type="ECO:0008006" key="4">
    <source>
        <dbReference type="Google" id="ProtNLM"/>
    </source>
</evidence>
<dbReference type="AlphaFoldDB" id="A0A0A2VYE8"/>
<dbReference type="STRING" id="1245745.A0A0A2VYE8"/>
<gene>
    <name evidence="2" type="ORF">BBAD15_g1296</name>
</gene>
<feature type="compositionally biased region" description="Low complexity" evidence="1">
    <location>
        <begin position="219"/>
        <end position="234"/>
    </location>
</feature>
<dbReference type="HOGENOM" id="CLU_1019366_0_0_1"/>
<accession>A0A0A2VYE8</accession>
<evidence type="ECO:0000313" key="3">
    <source>
        <dbReference type="Proteomes" id="UP000030106"/>
    </source>
</evidence>